<dbReference type="UniPathway" id="UPA00048">
    <property type="reaction ID" value="UER00071"/>
</dbReference>
<accession>A0A2T1HYL1</accession>
<dbReference type="EMBL" id="PVZS01000002">
    <property type="protein sequence ID" value="PSC06782.1"/>
    <property type="molecule type" value="Genomic_DNA"/>
</dbReference>
<keyword evidence="8" id="KW-0028">Amino-acid biosynthesis</keyword>
<proteinExistence type="inferred from homology"/>
<evidence type="ECO:0000256" key="9">
    <source>
        <dbReference type="ARBA" id="ARBA00023239"/>
    </source>
</evidence>
<dbReference type="SUPFAM" id="SSF52016">
    <property type="entry name" value="LeuD/IlvD-like"/>
    <property type="match status" value="1"/>
</dbReference>
<name>A0A2T1HYL1_9HYPH</name>
<evidence type="ECO:0000256" key="7">
    <source>
        <dbReference type="ARBA" id="ARBA00022430"/>
    </source>
</evidence>
<keyword evidence="9" id="KW-0456">Lyase</keyword>
<keyword evidence="10" id="KW-0100">Branched-chain amino acid biosynthesis</keyword>
<comment type="caution">
    <text evidence="12">The sequence shown here is derived from an EMBL/GenBank/DDBJ whole genome shotgun (WGS) entry which is preliminary data.</text>
</comment>
<dbReference type="EC" id="4.2.1.33" evidence="6"/>
<keyword evidence="13" id="KW-1185">Reference proteome</keyword>
<evidence type="ECO:0000256" key="3">
    <source>
        <dbReference type="ARBA" id="ARBA00004729"/>
    </source>
</evidence>
<organism evidence="12 13">
    <name type="scientific">Alsobacter soli</name>
    <dbReference type="NCBI Taxonomy" id="2109933"/>
    <lineage>
        <taxon>Bacteria</taxon>
        <taxon>Pseudomonadati</taxon>
        <taxon>Pseudomonadota</taxon>
        <taxon>Alphaproteobacteria</taxon>
        <taxon>Hyphomicrobiales</taxon>
        <taxon>Alsobacteraceae</taxon>
        <taxon>Alsobacter</taxon>
    </lineage>
</organism>
<comment type="similarity">
    <text evidence="4">Belongs to the LeuD family. LeuD type 1 subfamily.</text>
</comment>
<dbReference type="InterPro" id="IPR050075">
    <property type="entry name" value="LeuD"/>
</dbReference>
<dbReference type="NCBIfam" id="TIGR00171">
    <property type="entry name" value="leuD"/>
    <property type="match status" value="1"/>
</dbReference>
<evidence type="ECO:0000259" key="11">
    <source>
        <dbReference type="Pfam" id="PF00694"/>
    </source>
</evidence>
<comment type="function">
    <text evidence="2">Catalyzes the isomerization between 2-isopropylmalate and 3-isopropylmalate, via the formation of 2-isopropylmaleate.</text>
</comment>
<dbReference type="InterPro" id="IPR015928">
    <property type="entry name" value="Aconitase/3IPM_dehydase_swvl"/>
</dbReference>
<reference evidence="13" key="1">
    <citation type="submission" date="2018-03" db="EMBL/GenBank/DDBJ databases">
        <authorList>
            <person name="Sun L."/>
            <person name="Liu H."/>
            <person name="Chen W."/>
            <person name="Huang K."/>
            <person name="Liu W."/>
            <person name="Gao X."/>
        </authorList>
    </citation>
    <scope>NUCLEOTIDE SEQUENCE [LARGE SCALE GENOMIC DNA]</scope>
    <source>
        <strain evidence="13">SH9</strain>
    </source>
</reference>
<comment type="pathway">
    <text evidence="3">Amino-acid biosynthesis; L-leucine biosynthesis; L-leucine from 3-methyl-2-oxobutanoate: step 2/4.</text>
</comment>
<evidence type="ECO:0000256" key="2">
    <source>
        <dbReference type="ARBA" id="ARBA00002695"/>
    </source>
</evidence>
<dbReference type="OrthoDB" id="7338125at2"/>
<dbReference type="NCBIfam" id="NF002458">
    <property type="entry name" value="PRK01641.1"/>
    <property type="match status" value="1"/>
</dbReference>
<evidence type="ECO:0000313" key="12">
    <source>
        <dbReference type="EMBL" id="PSC06782.1"/>
    </source>
</evidence>
<dbReference type="CDD" id="cd01577">
    <property type="entry name" value="IPMI_Swivel"/>
    <property type="match status" value="1"/>
</dbReference>
<dbReference type="PANTHER" id="PTHR43345">
    <property type="entry name" value="3-ISOPROPYLMALATE DEHYDRATASE SMALL SUBUNIT 2-RELATED-RELATED"/>
    <property type="match status" value="1"/>
</dbReference>
<evidence type="ECO:0000256" key="8">
    <source>
        <dbReference type="ARBA" id="ARBA00022605"/>
    </source>
</evidence>
<dbReference type="InterPro" id="IPR000573">
    <property type="entry name" value="AconitaseA/IPMdHydase_ssu_swvl"/>
</dbReference>
<evidence type="ECO:0000256" key="10">
    <source>
        <dbReference type="ARBA" id="ARBA00023304"/>
    </source>
</evidence>
<keyword evidence="7" id="KW-0432">Leucine biosynthesis</keyword>
<protein>
    <recommendedName>
        <fullName evidence="6">3-isopropylmalate dehydratase</fullName>
        <ecNumber evidence="6">4.2.1.33</ecNumber>
    </recommendedName>
</protein>
<evidence type="ECO:0000256" key="1">
    <source>
        <dbReference type="ARBA" id="ARBA00000491"/>
    </source>
</evidence>
<dbReference type="GO" id="GO:0009316">
    <property type="term" value="C:3-isopropylmalate dehydratase complex"/>
    <property type="evidence" value="ECO:0007669"/>
    <property type="project" value="InterPro"/>
</dbReference>
<dbReference type="GO" id="GO:0003861">
    <property type="term" value="F:3-isopropylmalate dehydratase activity"/>
    <property type="evidence" value="ECO:0007669"/>
    <property type="project" value="UniProtKB-EC"/>
</dbReference>
<dbReference type="Pfam" id="PF00694">
    <property type="entry name" value="Aconitase_C"/>
    <property type="match status" value="1"/>
</dbReference>
<dbReference type="Proteomes" id="UP000239772">
    <property type="component" value="Unassembled WGS sequence"/>
</dbReference>
<evidence type="ECO:0000256" key="6">
    <source>
        <dbReference type="ARBA" id="ARBA00011998"/>
    </source>
</evidence>
<dbReference type="GO" id="GO:0009098">
    <property type="term" value="P:L-leucine biosynthetic process"/>
    <property type="evidence" value="ECO:0007669"/>
    <property type="project" value="UniProtKB-UniPathway"/>
</dbReference>
<evidence type="ECO:0000256" key="5">
    <source>
        <dbReference type="ARBA" id="ARBA00011271"/>
    </source>
</evidence>
<dbReference type="AlphaFoldDB" id="A0A2T1HYL1"/>
<gene>
    <name evidence="12" type="primary">leuD</name>
    <name evidence="12" type="ORF">SLNSH_01780</name>
</gene>
<sequence length="197" mass="21172">MPAPNINTDQIIPSAWLRTATADLGNGLFGSQRYDEAGSERPDFILNQPGWRNARILLAGENFGCGSSREAAVWALVQFGVGCVLAPSFADIFYENAFRNGLVAGVIDADAFEDLRRAAAAGPASYAVDLASGTITGPDGTRWAVSVPASRARALMRGDDEIAITLAMQPEIDAHFDRSRAATPWLFPESLMERPSR</sequence>
<dbReference type="Gene3D" id="3.20.19.10">
    <property type="entry name" value="Aconitase, domain 4"/>
    <property type="match status" value="1"/>
</dbReference>
<dbReference type="PANTHER" id="PTHR43345:SF5">
    <property type="entry name" value="3-ISOPROPYLMALATE DEHYDRATASE SMALL SUBUNIT"/>
    <property type="match status" value="1"/>
</dbReference>
<dbReference type="InterPro" id="IPR004431">
    <property type="entry name" value="3-IsopropMal_deHydase_ssu"/>
</dbReference>
<evidence type="ECO:0000256" key="4">
    <source>
        <dbReference type="ARBA" id="ARBA00009845"/>
    </source>
</evidence>
<comment type="subunit">
    <text evidence="5">Heterodimer of LeuC and LeuD.</text>
</comment>
<dbReference type="InterPro" id="IPR033940">
    <property type="entry name" value="IPMI_Swivel"/>
</dbReference>
<comment type="catalytic activity">
    <reaction evidence="1">
        <text>(2R,3S)-3-isopropylmalate = (2S)-2-isopropylmalate</text>
        <dbReference type="Rhea" id="RHEA:32287"/>
        <dbReference type="ChEBI" id="CHEBI:1178"/>
        <dbReference type="ChEBI" id="CHEBI:35121"/>
        <dbReference type="EC" id="4.2.1.33"/>
    </reaction>
</comment>
<feature type="domain" description="Aconitase A/isopropylmalate dehydratase small subunit swivel" evidence="11">
    <location>
        <begin position="5"/>
        <end position="103"/>
    </location>
</feature>
<evidence type="ECO:0000313" key="13">
    <source>
        <dbReference type="Proteomes" id="UP000239772"/>
    </source>
</evidence>